<dbReference type="RefSeq" id="WP_345481707.1">
    <property type="nucleotide sequence ID" value="NZ_BAABLP010000006.1"/>
</dbReference>
<organism evidence="7 8">
    <name type="scientific">Amnibacterium soli</name>
    <dbReference type="NCBI Taxonomy" id="1282736"/>
    <lineage>
        <taxon>Bacteria</taxon>
        <taxon>Bacillati</taxon>
        <taxon>Actinomycetota</taxon>
        <taxon>Actinomycetes</taxon>
        <taxon>Micrococcales</taxon>
        <taxon>Microbacteriaceae</taxon>
        <taxon>Amnibacterium</taxon>
    </lineage>
</organism>
<evidence type="ECO:0000313" key="7">
    <source>
        <dbReference type="EMBL" id="GAA4752195.1"/>
    </source>
</evidence>
<evidence type="ECO:0000256" key="2">
    <source>
        <dbReference type="ARBA" id="ARBA00022692"/>
    </source>
</evidence>
<keyword evidence="8" id="KW-1185">Reference proteome</keyword>
<name>A0ABP8ZC44_9MICO</name>
<dbReference type="Pfam" id="PF13515">
    <property type="entry name" value="FUSC_2"/>
    <property type="match status" value="1"/>
</dbReference>
<evidence type="ECO:0000256" key="3">
    <source>
        <dbReference type="ARBA" id="ARBA00022989"/>
    </source>
</evidence>
<dbReference type="InterPro" id="IPR049453">
    <property type="entry name" value="Memb_transporter_dom"/>
</dbReference>
<dbReference type="Proteomes" id="UP001500121">
    <property type="component" value="Unassembled WGS sequence"/>
</dbReference>
<sequence length="410" mass="43672">MLDWIWPALPSSWSEVPARLRPAGTQISRLTVAAVVAYLVANAVSPGIHDLTAPLTALLVVQASTVGTLVMGLVRVGAVLTGVLVAVGVTTWIGLSWWSLALVIAASLVLAKVLRLGEQSLETPISAMLILAASSPGTGAEVRIVNTLIGTVVGILFSLLVPVTIPNTEAGEAVRRVARSQAALLAEIAATLGSRPPEAEEVAAWLDWTDHLTSDTAAASDAVVTVERTRKLNPLALTTATVHPVLRAALDRLDRALAAERALLVVLAKEAPDRERDDDPAATELRRAFAVALDDLATGLRAFGDLVGAEYDGTEPERTAARERTLDAVREARAVLTELTLLDLDPRQRPDLWMLQGSVLASVDHVLGQLDLERDAAAPLLRSTTVRRAVVDAGTVRRFRARAADLLRRR</sequence>
<gene>
    <name evidence="7" type="ORF">GCM10025783_26060</name>
</gene>
<dbReference type="EMBL" id="BAABLP010000006">
    <property type="protein sequence ID" value="GAA4752195.1"/>
    <property type="molecule type" value="Genomic_DNA"/>
</dbReference>
<comment type="subcellular location">
    <subcellularLocation>
        <location evidence="1">Membrane</location>
        <topology evidence="1">Multi-pass membrane protein</topology>
    </subcellularLocation>
</comment>
<keyword evidence="2 5" id="KW-0812">Transmembrane</keyword>
<feature type="transmembrane region" description="Helical" evidence="5">
    <location>
        <begin position="27"/>
        <end position="44"/>
    </location>
</feature>
<accession>A0ABP8ZC44</accession>
<evidence type="ECO:0000259" key="6">
    <source>
        <dbReference type="Pfam" id="PF13515"/>
    </source>
</evidence>
<comment type="caution">
    <text evidence="7">The sequence shown here is derived from an EMBL/GenBank/DDBJ whole genome shotgun (WGS) entry which is preliminary data.</text>
</comment>
<protein>
    <submittedName>
        <fullName evidence="7">Aromatic acid exporter family protein</fullName>
    </submittedName>
</protein>
<feature type="transmembrane region" description="Helical" evidence="5">
    <location>
        <begin position="95"/>
        <end position="114"/>
    </location>
</feature>
<keyword evidence="4 5" id="KW-0472">Membrane</keyword>
<evidence type="ECO:0000313" key="8">
    <source>
        <dbReference type="Proteomes" id="UP001500121"/>
    </source>
</evidence>
<feature type="domain" description="Integral membrane bound transporter" evidence="6">
    <location>
        <begin position="38"/>
        <end position="157"/>
    </location>
</feature>
<evidence type="ECO:0000256" key="5">
    <source>
        <dbReference type="SAM" id="Phobius"/>
    </source>
</evidence>
<evidence type="ECO:0000256" key="4">
    <source>
        <dbReference type="ARBA" id="ARBA00023136"/>
    </source>
</evidence>
<proteinExistence type="predicted"/>
<keyword evidence="3 5" id="KW-1133">Transmembrane helix</keyword>
<reference evidence="8" key="1">
    <citation type="journal article" date="2019" name="Int. J. Syst. Evol. Microbiol.">
        <title>The Global Catalogue of Microorganisms (GCM) 10K type strain sequencing project: providing services to taxonomists for standard genome sequencing and annotation.</title>
        <authorList>
            <consortium name="The Broad Institute Genomics Platform"/>
            <consortium name="The Broad Institute Genome Sequencing Center for Infectious Disease"/>
            <person name="Wu L."/>
            <person name="Ma J."/>
        </authorList>
    </citation>
    <scope>NUCLEOTIDE SEQUENCE [LARGE SCALE GENOMIC DNA]</scope>
    <source>
        <strain evidence="8">JCM 19015</strain>
    </source>
</reference>
<feature type="transmembrane region" description="Helical" evidence="5">
    <location>
        <begin position="144"/>
        <end position="165"/>
    </location>
</feature>
<evidence type="ECO:0000256" key="1">
    <source>
        <dbReference type="ARBA" id="ARBA00004141"/>
    </source>
</evidence>
<feature type="transmembrane region" description="Helical" evidence="5">
    <location>
        <begin position="56"/>
        <end position="89"/>
    </location>
</feature>